<dbReference type="Pfam" id="PF10123">
    <property type="entry name" value="Mu-like_Pro"/>
    <property type="match status" value="1"/>
</dbReference>
<dbReference type="InterPro" id="IPR012106">
    <property type="entry name" value="Phage_Mu_Gp1"/>
</dbReference>
<evidence type="ECO:0000313" key="2">
    <source>
        <dbReference type="Proteomes" id="UP000199615"/>
    </source>
</evidence>
<evidence type="ECO:0000313" key="1">
    <source>
        <dbReference type="EMBL" id="SEP11863.1"/>
    </source>
</evidence>
<keyword evidence="2" id="KW-1185">Reference proteome</keyword>
<protein>
    <submittedName>
        <fullName evidence="1">Mu-like prophage I protein</fullName>
    </submittedName>
</protein>
<gene>
    <name evidence="1" type="ORF">SAMN05444123_108132</name>
</gene>
<accession>A0A1H8V9A5</accession>
<dbReference type="RefSeq" id="WP_092685191.1">
    <property type="nucleotide sequence ID" value="NZ_FODT01000008.1"/>
</dbReference>
<sequence length="356" mass="36617">MSGQANPVLNVARGVGQPIALNADGSAPEWIMLIPAGDGGLIGTVDGRGPYRVASPATLAAQSVAVAGGRLVLDESHSTDLAAPKGEPAPARGWIVDVASRDGGIWGRVEWNPSGAALMADKAYRFISPVFTHDAAGNVLTLLRASLTNTPNLRGMAALHQVENTMDLLAQLRALLGLDDTADEAAVIAKIKDLKGGDATALNAALSPIATAIGLAANADAATIVTKVKTFATDRIDGSAIVALQSELRDVTTQLNALRADKSTDAATAFVDRAIRDGVVGVKPLRDHYIARHAADPAGVEKEINSFPRIGASGALQTAPAADGKVSLNAEQLNVAKILGIKPEDYARTLAAEQAG</sequence>
<name>A0A1H8V9A5_9BRAD</name>
<dbReference type="EMBL" id="FODT01000008">
    <property type="protein sequence ID" value="SEP11863.1"/>
    <property type="molecule type" value="Genomic_DNA"/>
</dbReference>
<dbReference type="OrthoDB" id="7306769at2"/>
<reference evidence="2" key="1">
    <citation type="submission" date="2016-10" db="EMBL/GenBank/DDBJ databases">
        <authorList>
            <person name="Varghese N."/>
            <person name="Submissions S."/>
        </authorList>
    </citation>
    <scope>NUCLEOTIDE SEQUENCE [LARGE SCALE GENOMIC DNA]</scope>
    <source>
        <strain evidence="2">DSM 123</strain>
    </source>
</reference>
<dbReference type="AlphaFoldDB" id="A0A1H8V9A5"/>
<dbReference type="Proteomes" id="UP000199615">
    <property type="component" value="Unassembled WGS sequence"/>
</dbReference>
<organism evidence="1 2">
    <name type="scientific">Rhodopseudomonas pseudopalustris</name>
    <dbReference type="NCBI Taxonomy" id="1513892"/>
    <lineage>
        <taxon>Bacteria</taxon>
        <taxon>Pseudomonadati</taxon>
        <taxon>Pseudomonadota</taxon>
        <taxon>Alphaproteobacteria</taxon>
        <taxon>Hyphomicrobiales</taxon>
        <taxon>Nitrobacteraceae</taxon>
        <taxon>Rhodopseudomonas</taxon>
    </lineage>
</organism>
<dbReference type="PIRSF" id="PIRSF016624">
    <property type="entry name" value="Mu_prophg_I"/>
    <property type="match status" value="1"/>
</dbReference>
<proteinExistence type="predicted"/>